<dbReference type="HOGENOM" id="CLU_051654_0_0_6"/>
<evidence type="ECO:0000313" key="9">
    <source>
        <dbReference type="Proteomes" id="UP000010809"/>
    </source>
</evidence>
<sequence length="324" mass="35716">MSQNRADFTLEPGDAETLSRLSGPLDAHLRLIEGRLGVHVHNRGPRFNVTGPEAAVRAAASLIQELHRMAQDEPVSLEQVHTALQAAHIADLPDQEPREPVLRLRRAVIRGRGPRQIQYLRAIAHADLNFGIGPAGTGKTYLAVAAAVAALEQDRVRRLVLVRPAVEAGERLGFLPGDLAQKIDPYLRPMYDALYELLGFDQVARLMERQVIEVAPLAYMRGRTLNESFIILDEAQNTTVEQMKMFLTRIGFGSSAVVNGDVTQVDLPRGQLSGLRHAAKILDGVEGVSITRFKAEDVVRHPLVQRIVEAYEAQGETRGTQRDA</sequence>
<keyword evidence="3" id="KW-0963">Cytoplasm</keyword>
<feature type="domain" description="PhoH-like protein" evidence="7">
    <location>
        <begin position="109"/>
        <end position="312"/>
    </location>
</feature>
<dbReference type="PANTHER" id="PTHR30473:SF1">
    <property type="entry name" value="PHOH-LIKE PROTEIN"/>
    <property type="match status" value="1"/>
</dbReference>
<keyword evidence="4" id="KW-0547">Nucleotide-binding</keyword>
<dbReference type="Pfam" id="PF02562">
    <property type="entry name" value="PhoH"/>
    <property type="match status" value="1"/>
</dbReference>
<dbReference type="InterPro" id="IPR027417">
    <property type="entry name" value="P-loop_NTPase"/>
</dbReference>
<dbReference type="PATRIC" id="fig|1255043.3.peg.2568"/>
<proteinExistence type="inferred from homology"/>
<reference evidence="8" key="1">
    <citation type="submission" date="2015-12" db="EMBL/GenBank/DDBJ databases">
        <authorList>
            <person name="Tikhonova T.V."/>
            <person name="Pavlov A.R."/>
            <person name="Beletsky A.V."/>
            <person name="Mardanov A.V."/>
            <person name="Sorokin D.Y."/>
            <person name="Ravin N.V."/>
            <person name="Popov V.O."/>
        </authorList>
    </citation>
    <scope>NUCLEOTIDE SEQUENCE</scope>
    <source>
        <strain evidence="8">DSM 14787</strain>
    </source>
</reference>
<dbReference type="GO" id="GO:0005829">
    <property type="term" value="C:cytosol"/>
    <property type="evidence" value="ECO:0007669"/>
    <property type="project" value="TreeGrafter"/>
</dbReference>
<dbReference type="GO" id="GO:0005524">
    <property type="term" value="F:ATP binding"/>
    <property type="evidence" value="ECO:0007669"/>
    <property type="project" value="UniProtKB-KW"/>
</dbReference>
<dbReference type="KEGG" id="tni:TVNIR_2543"/>
<evidence type="ECO:0000256" key="1">
    <source>
        <dbReference type="ARBA" id="ARBA00004496"/>
    </source>
</evidence>
<name>L0DX54_THIND</name>
<dbReference type="AlphaFoldDB" id="L0DX54"/>
<keyword evidence="5" id="KW-0067">ATP-binding</keyword>
<comment type="subcellular location">
    <subcellularLocation>
        <location evidence="1">Cytoplasm</location>
    </subcellularLocation>
</comment>
<dbReference type="FunFam" id="3.40.50.300:FF:000013">
    <property type="entry name" value="PhoH family ATPase"/>
    <property type="match status" value="1"/>
</dbReference>
<protein>
    <recommendedName>
        <fullName evidence="6">PhoH-like protein</fullName>
    </recommendedName>
</protein>
<dbReference type="EMBL" id="CP003989">
    <property type="protein sequence ID" value="AGA34184.1"/>
    <property type="molecule type" value="Genomic_DNA"/>
</dbReference>
<dbReference type="eggNOG" id="COG1702">
    <property type="taxonomic scope" value="Bacteria"/>
</dbReference>
<dbReference type="STRING" id="1255043.TVNIR_2543"/>
<dbReference type="OrthoDB" id="9805148at2"/>
<accession>L0DX54</accession>
<dbReference type="PANTHER" id="PTHR30473">
    <property type="entry name" value="PROTEIN PHOH"/>
    <property type="match status" value="1"/>
</dbReference>
<evidence type="ECO:0000256" key="6">
    <source>
        <dbReference type="ARBA" id="ARBA00039970"/>
    </source>
</evidence>
<evidence type="ECO:0000256" key="5">
    <source>
        <dbReference type="ARBA" id="ARBA00022840"/>
    </source>
</evidence>
<organism evidence="8 9">
    <name type="scientific">Thioalkalivibrio nitratireducens (strain DSM 14787 / UNIQEM 213 / ALEN2)</name>
    <dbReference type="NCBI Taxonomy" id="1255043"/>
    <lineage>
        <taxon>Bacteria</taxon>
        <taxon>Pseudomonadati</taxon>
        <taxon>Pseudomonadota</taxon>
        <taxon>Gammaproteobacteria</taxon>
        <taxon>Chromatiales</taxon>
        <taxon>Ectothiorhodospiraceae</taxon>
        <taxon>Thioalkalivibrio</taxon>
    </lineage>
</organism>
<dbReference type="InterPro" id="IPR003714">
    <property type="entry name" value="PhoH"/>
</dbReference>
<evidence type="ECO:0000256" key="2">
    <source>
        <dbReference type="ARBA" id="ARBA00010393"/>
    </source>
</evidence>
<evidence type="ECO:0000256" key="4">
    <source>
        <dbReference type="ARBA" id="ARBA00022741"/>
    </source>
</evidence>
<dbReference type="InterPro" id="IPR051451">
    <property type="entry name" value="PhoH2-like"/>
</dbReference>
<gene>
    <name evidence="8" type="primary">ybeZ [H]</name>
    <name evidence="8" type="ordered locus">TVNIR_2543</name>
</gene>
<dbReference type="RefSeq" id="WP_015259300.1">
    <property type="nucleotide sequence ID" value="NC_019902.2"/>
</dbReference>
<evidence type="ECO:0000259" key="7">
    <source>
        <dbReference type="Pfam" id="PF02562"/>
    </source>
</evidence>
<evidence type="ECO:0000256" key="3">
    <source>
        <dbReference type="ARBA" id="ARBA00022490"/>
    </source>
</evidence>
<comment type="similarity">
    <text evidence="2">Belongs to the PhoH family.</text>
</comment>
<dbReference type="SUPFAM" id="SSF52540">
    <property type="entry name" value="P-loop containing nucleoside triphosphate hydrolases"/>
    <property type="match status" value="1"/>
</dbReference>
<dbReference type="Proteomes" id="UP000010809">
    <property type="component" value="Chromosome"/>
</dbReference>
<dbReference type="Gene3D" id="3.40.50.300">
    <property type="entry name" value="P-loop containing nucleotide triphosphate hydrolases"/>
    <property type="match status" value="1"/>
</dbReference>
<evidence type="ECO:0000313" key="8">
    <source>
        <dbReference type="EMBL" id="AGA34184.1"/>
    </source>
</evidence>
<keyword evidence="9" id="KW-1185">Reference proteome</keyword>